<dbReference type="Pfam" id="PF00561">
    <property type="entry name" value="Abhydrolase_1"/>
    <property type="match status" value="1"/>
</dbReference>
<dbReference type="GO" id="GO:0008126">
    <property type="term" value="F:acetylesterase activity"/>
    <property type="evidence" value="ECO:0007669"/>
    <property type="project" value="TreeGrafter"/>
</dbReference>
<dbReference type="InterPro" id="IPR012020">
    <property type="entry name" value="ABHD4"/>
</dbReference>
<dbReference type="AlphaFoldDB" id="A0A9Q0M171"/>
<dbReference type="OrthoDB" id="247542at2759"/>
<gene>
    <name evidence="5" type="ORF">RDWZM_007950</name>
</gene>
<dbReference type="InterPro" id="IPR000073">
    <property type="entry name" value="AB_hydrolase_1"/>
</dbReference>
<keyword evidence="3" id="KW-0472">Membrane</keyword>
<comment type="similarity">
    <text evidence="1">Belongs to the AB hydrolase superfamily. AB hydrolase 4 family.</text>
</comment>
<evidence type="ECO:0000313" key="6">
    <source>
        <dbReference type="Proteomes" id="UP001142055"/>
    </source>
</evidence>
<dbReference type="SUPFAM" id="SSF53474">
    <property type="entry name" value="alpha/beta-Hydrolases"/>
    <property type="match status" value="1"/>
</dbReference>
<accession>A0A9Q0M171</accession>
<name>A0A9Q0M171_BLOTA</name>
<organism evidence="5 6">
    <name type="scientific">Blomia tropicalis</name>
    <name type="common">Mite</name>
    <dbReference type="NCBI Taxonomy" id="40697"/>
    <lineage>
        <taxon>Eukaryota</taxon>
        <taxon>Metazoa</taxon>
        <taxon>Ecdysozoa</taxon>
        <taxon>Arthropoda</taxon>
        <taxon>Chelicerata</taxon>
        <taxon>Arachnida</taxon>
        <taxon>Acari</taxon>
        <taxon>Acariformes</taxon>
        <taxon>Sarcoptiformes</taxon>
        <taxon>Astigmata</taxon>
        <taxon>Glycyphagoidea</taxon>
        <taxon>Echimyopodidae</taxon>
        <taxon>Blomia</taxon>
    </lineage>
</organism>
<feature type="active site" description="Charge relay system" evidence="2">
    <location>
        <position position="379"/>
    </location>
</feature>
<evidence type="ECO:0000256" key="1">
    <source>
        <dbReference type="ARBA" id="ARBA00010884"/>
    </source>
</evidence>
<protein>
    <recommendedName>
        <fullName evidence="4">AB hydrolase-1 domain-containing protein</fullName>
    </recommendedName>
</protein>
<dbReference type="Proteomes" id="UP001142055">
    <property type="component" value="Chromosome 3"/>
</dbReference>
<dbReference type="OMA" id="SIECFIP"/>
<dbReference type="PANTHER" id="PTHR10794">
    <property type="entry name" value="ABHYDROLASE DOMAIN-CONTAINING PROTEIN"/>
    <property type="match status" value="1"/>
</dbReference>
<feature type="transmembrane region" description="Helical" evidence="3">
    <location>
        <begin position="12"/>
        <end position="41"/>
    </location>
</feature>
<dbReference type="EMBL" id="JAPWDV010000003">
    <property type="protein sequence ID" value="KAJ6216793.1"/>
    <property type="molecule type" value="Genomic_DNA"/>
</dbReference>
<dbReference type="InterPro" id="IPR029058">
    <property type="entry name" value="AB_hydrolase_fold"/>
</dbReference>
<feature type="active site" description="Charge relay system" evidence="2">
    <location>
        <position position="223"/>
    </location>
</feature>
<comment type="caution">
    <text evidence="5">The sequence shown here is derived from an EMBL/GenBank/DDBJ whole genome shotgun (WGS) entry which is preliminary data.</text>
</comment>
<evidence type="ECO:0000259" key="4">
    <source>
        <dbReference type="Pfam" id="PF00561"/>
    </source>
</evidence>
<dbReference type="GO" id="GO:0047372">
    <property type="term" value="F:monoacylglycerol lipase activity"/>
    <property type="evidence" value="ECO:0007669"/>
    <property type="project" value="TreeGrafter"/>
</dbReference>
<dbReference type="GO" id="GO:0051792">
    <property type="term" value="P:medium-chain fatty acid biosynthetic process"/>
    <property type="evidence" value="ECO:0007669"/>
    <property type="project" value="TreeGrafter"/>
</dbReference>
<dbReference type="GO" id="GO:0051793">
    <property type="term" value="P:medium-chain fatty acid catabolic process"/>
    <property type="evidence" value="ECO:0007669"/>
    <property type="project" value="TreeGrafter"/>
</dbReference>
<evidence type="ECO:0000313" key="5">
    <source>
        <dbReference type="EMBL" id="KAJ6216793.1"/>
    </source>
</evidence>
<evidence type="ECO:0000256" key="2">
    <source>
        <dbReference type="PIRSR" id="PIRSR005211-1"/>
    </source>
</evidence>
<keyword evidence="3" id="KW-1133">Transmembrane helix</keyword>
<keyword evidence="6" id="KW-1185">Reference proteome</keyword>
<reference evidence="5" key="1">
    <citation type="submission" date="2022-12" db="EMBL/GenBank/DDBJ databases">
        <title>Genome assemblies of Blomia tropicalis.</title>
        <authorList>
            <person name="Cui Y."/>
        </authorList>
    </citation>
    <scope>NUCLEOTIDE SEQUENCE</scope>
    <source>
        <tissue evidence="5">Adult mites</tissue>
    </source>
</reference>
<dbReference type="PIRSF" id="PIRSF005211">
    <property type="entry name" value="Ab_hydro_YheT"/>
    <property type="match status" value="1"/>
</dbReference>
<proteinExistence type="inferred from homology"/>
<keyword evidence="3" id="KW-0812">Transmembrane</keyword>
<dbReference type="PANTHER" id="PTHR10794:SF63">
    <property type="entry name" value="ALPHA_BETA HYDROLASE 1, ISOFORM A"/>
    <property type="match status" value="1"/>
</dbReference>
<sequence length="429" mass="48893">MVRFIFEAFSKVVDLVVAFYLANPRLLLIIVVGAVFLFHYLHNVVQKPLLFSPNGPFRWFLCSNCSTISEKYWPTIWCYPTHLHTPLATILRGLLPELKYHREYIQTPDGGQISLDWYDPNGDGKRCQINHCTSQVHADSEKPIALFMPGVTGCSQAEYLKTFVPIAHQIGYRAVAINYRGMGNTELLTPRLYCGANDEDLRTALLHIRSSNPNAKIVATGISLGGIILSRYLISSGHDSLVDAAYLVSVVWNYLEVISNMEKGLNYQLNRFLTKSLIGIVQQHRDKFQNLPQYDLEAVQRCRTMREFDDAFTIRMFNYESTTEYYTACIPKGKMINIKKPTLCINAADDMFAPGEMLPIDEVEMNSFVAMLVTSRGGHIGFMDGFLPNLTHSYMERILEQYLTALIKLPDFRCDLTNSINTQNNYNQY</sequence>
<dbReference type="InterPro" id="IPR050960">
    <property type="entry name" value="AB_hydrolase_4_sf"/>
</dbReference>
<feature type="domain" description="AB hydrolase-1" evidence="4">
    <location>
        <begin position="147"/>
        <end position="385"/>
    </location>
</feature>
<evidence type="ECO:0000256" key="3">
    <source>
        <dbReference type="SAM" id="Phobius"/>
    </source>
</evidence>
<dbReference type="Gene3D" id="3.40.50.1820">
    <property type="entry name" value="alpha/beta hydrolase"/>
    <property type="match status" value="1"/>
</dbReference>
<feature type="active site" description="Charge relay system" evidence="2">
    <location>
        <position position="350"/>
    </location>
</feature>